<dbReference type="InterPro" id="IPR003700">
    <property type="entry name" value="Pantoate_hydroxy_MeTrfase"/>
</dbReference>
<dbReference type="PANTHER" id="PTHR20881">
    <property type="entry name" value="3-METHYL-2-OXOBUTANOATE HYDROXYMETHYLTRANSFERASE"/>
    <property type="match status" value="1"/>
</dbReference>
<dbReference type="GO" id="GO:0015940">
    <property type="term" value="P:pantothenate biosynthetic process"/>
    <property type="evidence" value="ECO:0007669"/>
    <property type="project" value="UniProtKB-UniPathway"/>
</dbReference>
<reference evidence="8" key="1">
    <citation type="journal article" date="2011" name="Proc. Natl. Acad. Sci. U.S.A.">
        <title>Obligate biotrophy features unraveled by the genomic analysis of rust fungi.</title>
        <authorList>
            <person name="Duplessis S."/>
            <person name="Cuomo C.A."/>
            <person name="Lin Y.-C."/>
            <person name="Aerts A."/>
            <person name="Tisserant E."/>
            <person name="Veneault-Fourrey C."/>
            <person name="Joly D.L."/>
            <person name="Hacquard S."/>
            <person name="Amselem J."/>
            <person name="Cantarel B.L."/>
            <person name="Chiu R."/>
            <person name="Coutinho P.M."/>
            <person name="Feau N."/>
            <person name="Field M."/>
            <person name="Frey P."/>
            <person name="Gelhaye E."/>
            <person name="Goldberg J."/>
            <person name="Grabherr M.G."/>
            <person name="Kodira C.D."/>
            <person name="Kohler A."/>
            <person name="Kuees U."/>
            <person name="Lindquist E.A."/>
            <person name="Lucas S.M."/>
            <person name="Mago R."/>
            <person name="Mauceli E."/>
            <person name="Morin E."/>
            <person name="Murat C."/>
            <person name="Pangilinan J.L."/>
            <person name="Park R."/>
            <person name="Pearson M."/>
            <person name="Quesneville H."/>
            <person name="Rouhier N."/>
            <person name="Sakthikumar S."/>
            <person name="Salamov A.A."/>
            <person name="Schmutz J."/>
            <person name="Selles B."/>
            <person name="Shapiro H."/>
            <person name="Tanguay P."/>
            <person name="Tuskan G.A."/>
            <person name="Henrissat B."/>
            <person name="Van de Peer Y."/>
            <person name="Rouze P."/>
            <person name="Ellis J.G."/>
            <person name="Dodds P.N."/>
            <person name="Schein J.E."/>
            <person name="Zhong S."/>
            <person name="Hamelin R.C."/>
            <person name="Grigoriev I.V."/>
            <person name="Szabo L.J."/>
            <person name="Martin F."/>
        </authorList>
    </citation>
    <scope>NUCLEOTIDE SEQUENCE [LARGE SCALE GENOMIC DNA]</scope>
    <source>
        <strain evidence="8">98AG31 / pathotype 3-4-7</strain>
    </source>
</reference>
<dbReference type="GO" id="GO:0000287">
    <property type="term" value="F:magnesium ion binding"/>
    <property type="evidence" value="ECO:0007669"/>
    <property type="project" value="TreeGrafter"/>
</dbReference>
<name>F4RAR3_MELLP</name>
<evidence type="ECO:0000256" key="1">
    <source>
        <dbReference type="ARBA" id="ARBA00005033"/>
    </source>
</evidence>
<dbReference type="Gene3D" id="3.20.20.60">
    <property type="entry name" value="Phosphoenolpyruvate-binding domains"/>
    <property type="match status" value="1"/>
</dbReference>
<dbReference type="EC" id="2.1.2.11" evidence="3"/>
<dbReference type="RefSeq" id="XP_007405994.1">
    <property type="nucleotide sequence ID" value="XM_007405932.1"/>
</dbReference>
<dbReference type="AlphaFoldDB" id="F4RAR3"/>
<protein>
    <recommendedName>
        <fullName evidence="3">3-methyl-2-oxobutanoate hydroxymethyltransferase</fullName>
        <ecNumber evidence="3">2.1.2.11</ecNumber>
    </recommendedName>
</protein>
<sequence>MRLTFNHHPCHHQRLSYRHQHDVLSNIKFQSRYSSQAFNSQSDLQESDQNQRLPHPNSGRSATMTRSSNVTFETISDLYKSKTPITMLTAHDFQSARLLAMSSYTSSQKSNQNQTSKRSLPNGVDFCLCGDSLAMVSLGYTSTNELSLEEFTYHLKAVRRGLDSVLQPPPIQTNENPYHYRMPLLVADLPFGTFEGQNPDRGLRTALRLVSEARIDAVKIEGGLEQIPLIKILKQYGIPVIGHLGLQPQRIAGQGGMKVQGSKEIESARNIIKTAIELESSGVVGIVLEAIPEKLSIEIQKKLSIFTIGIGAGPSVDGQVLVTSDLLGSLDSIKPRFIMDHPSNGYHVSNLNPRWDLELQIIHEYINQTRSKRFPNPNGQHSYKMNSSVFNQLQSEGWT</sequence>
<feature type="region of interest" description="Disordered" evidence="6">
    <location>
        <begin position="38"/>
        <end position="67"/>
    </location>
</feature>
<dbReference type="eggNOG" id="KOG2949">
    <property type="taxonomic scope" value="Eukaryota"/>
</dbReference>
<dbReference type="InParanoid" id="F4RAR3"/>
<comment type="catalytic activity">
    <reaction evidence="5">
        <text>(6R)-5,10-methylene-5,6,7,8-tetrahydrofolate + 3-methyl-2-oxobutanoate + H2O = 2-dehydropantoate + (6S)-5,6,7,8-tetrahydrofolate</text>
        <dbReference type="Rhea" id="RHEA:11824"/>
        <dbReference type="ChEBI" id="CHEBI:11561"/>
        <dbReference type="ChEBI" id="CHEBI:11851"/>
        <dbReference type="ChEBI" id="CHEBI:15377"/>
        <dbReference type="ChEBI" id="CHEBI:15636"/>
        <dbReference type="ChEBI" id="CHEBI:57453"/>
        <dbReference type="EC" id="2.1.2.11"/>
    </reaction>
</comment>
<dbReference type="InterPro" id="IPR015813">
    <property type="entry name" value="Pyrv/PenolPyrv_kinase-like_dom"/>
</dbReference>
<dbReference type="GO" id="GO:0005739">
    <property type="term" value="C:mitochondrion"/>
    <property type="evidence" value="ECO:0007669"/>
    <property type="project" value="TreeGrafter"/>
</dbReference>
<evidence type="ECO:0000256" key="3">
    <source>
        <dbReference type="ARBA" id="ARBA00012618"/>
    </source>
</evidence>
<gene>
    <name evidence="7" type="ORF">MELLADRAFT_70987</name>
</gene>
<dbReference type="VEuPathDB" id="FungiDB:MELLADRAFT_70987"/>
<evidence type="ECO:0000256" key="4">
    <source>
        <dbReference type="ARBA" id="ARBA00022679"/>
    </source>
</evidence>
<organism evidence="8">
    <name type="scientific">Melampsora larici-populina (strain 98AG31 / pathotype 3-4-7)</name>
    <name type="common">Poplar leaf rust fungus</name>
    <dbReference type="NCBI Taxonomy" id="747676"/>
    <lineage>
        <taxon>Eukaryota</taxon>
        <taxon>Fungi</taxon>
        <taxon>Dikarya</taxon>
        <taxon>Basidiomycota</taxon>
        <taxon>Pucciniomycotina</taxon>
        <taxon>Pucciniomycetes</taxon>
        <taxon>Pucciniales</taxon>
        <taxon>Melampsoraceae</taxon>
        <taxon>Melampsora</taxon>
    </lineage>
</organism>
<dbReference type="GO" id="GO:0003864">
    <property type="term" value="F:3-methyl-2-oxobutanoate hydroxymethyltransferase activity"/>
    <property type="evidence" value="ECO:0007669"/>
    <property type="project" value="UniProtKB-EC"/>
</dbReference>
<dbReference type="CDD" id="cd06557">
    <property type="entry name" value="KPHMT-like"/>
    <property type="match status" value="1"/>
</dbReference>
<comment type="similarity">
    <text evidence="2">Belongs to the PanB family.</text>
</comment>
<dbReference type="PANTHER" id="PTHR20881:SF0">
    <property type="entry name" value="3-METHYL-2-OXOBUTANOATE HYDROXYMETHYLTRANSFERASE"/>
    <property type="match status" value="1"/>
</dbReference>
<evidence type="ECO:0000256" key="2">
    <source>
        <dbReference type="ARBA" id="ARBA00008676"/>
    </source>
</evidence>
<comment type="pathway">
    <text evidence="1">Cofactor biosynthesis; (R)-pantothenate biosynthesis; (R)-pantoate from 3-methyl-2-oxobutanoate: step 1/2.</text>
</comment>
<dbReference type="SUPFAM" id="SSF51621">
    <property type="entry name" value="Phosphoenolpyruvate/pyruvate domain"/>
    <property type="match status" value="1"/>
</dbReference>
<dbReference type="GeneID" id="18931694"/>
<dbReference type="STRING" id="747676.F4RAR3"/>
<dbReference type="Proteomes" id="UP000001072">
    <property type="component" value="Unassembled WGS sequence"/>
</dbReference>
<accession>F4RAR3</accession>
<dbReference type="InterPro" id="IPR040442">
    <property type="entry name" value="Pyrv_kinase-like_dom_sf"/>
</dbReference>
<keyword evidence="8" id="KW-1185">Reference proteome</keyword>
<evidence type="ECO:0000313" key="7">
    <source>
        <dbReference type="EMBL" id="EGG10525.1"/>
    </source>
</evidence>
<dbReference type="UniPathway" id="UPA00028">
    <property type="reaction ID" value="UER00003"/>
</dbReference>
<dbReference type="Pfam" id="PF02548">
    <property type="entry name" value="Pantoate_transf"/>
    <property type="match status" value="1"/>
</dbReference>
<dbReference type="EMBL" id="GL883094">
    <property type="protein sequence ID" value="EGG10525.1"/>
    <property type="molecule type" value="Genomic_DNA"/>
</dbReference>
<evidence type="ECO:0000256" key="6">
    <source>
        <dbReference type="SAM" id="MobiDB-lite"/>
    </source>
</evidence>
<keyword evidence="4" id="KW-0808">Transferase</keyword>
<dbReference type="HOGENOM" id="CLU_036645_0_0_1"/>
<dbReference type="KEGG" id="mlr:MELLADRAFT_70987"/>
<proteinExistence type="inferred from homology"/>
<evidence type="ECO:0000256" key="5">
    <source>
        <dbReference type="ARBA" id="ARBA00049172"/>
    </source>
</evidence>
<dbReference type="FunCoup" id="F4RAR3">
    <property type="interactions" value="311"/>
</dbReference>
<dbReference type="OrthoDB" id="425211at2759"/>
<evidence type="ECO:0000313" key="8">
    <source>
        <dbReference type="Proteomes" id="UP000001072"/>
    </source>
</evidence>